<keyword evidence="1" id="KW-0812">Transmembrane</keyword>
<gene>
    <name evidence="2" type="ORF">JZO67_002412</name>
</gene>
<reference evidence="2 3" key="1">
    <citation type="submission" date="2021-03" db="EMBL/GenBank/DDBJ databases">
        <authorList>
            <person name="Gilmore M.S."/>
            <person name="Schwartzman J."/>
            <person name="Van Tyne D."/>
            <person name="Martin M."/>
            <person name="Earl A.M."/>
            <person name="Manson A.L."/>
            <person name="Straub T."/>
            <person name="Salamzade R."/>
            <person name="Saavedra J."/>
            <person name="Lebreton F."/>
            <person name="Prichula J."/>
            <person name="Schaufler K."/>
            <person name="Gaca A."/>
            <person name="Sgardioli B."/>
            <person name="Wagenaar J."/>
            <person name="Strong T."/>
        </authorList>
    </citation>
    <scope>NUCLEOTIDE SEQUENCE [LARGE SCALE GENOMIC DNA]</scope>
    <source>
        <strain evidence="2 3">665A</strain>
    </source>
</reference>
<proteinExistence type="predicted"/>
<evidence type="ECO:0000256" key="1">
    <source>
        <dbReference type="SAM" id="Phobius"/>
    </source>
</evidence>
<feature type="transmembrane region" description="Helical" evidence="1">
    <location>
        <begin position="24"/>
        <end position="43"/>
    </location>
</feature>
<evidence type="ECO:0000313" key="2">
    <source>
        <dbReference type="EMBL" id="MEO1770459.1"/>
    </source>
</evidence>
<sequence>MAVKLQLLVVATDFSILVKRFTPYSYFLFLIDYNSIYLILFPVKKIANIQFIKKHHDSD</sequence>
<comment type="caution">
    <text evidence="2">The sequence shown here is derived from an EMBL/GenBank/DDBJ whole genome shotgun (WGS) entry which is preliminary data.</text>
</comment>
<name>A0ABV0EPA6_9ENTE</name>
<dbReference type="EMBL" id="JAFREL020000002">
    <property type="protein sequence ID" value="MEO1770459.1"/>
    <property type="molecule type" value="Genomic_DNA"/>
</dbReference>
<accession>A0ABV0EPA6</accession>
<keyword evidence="1" id="KW-0472">Membrane</keyword>
<protein>
    <submittedName>
        <fullName evidence="2">Uncharacterized protein</fullName>
    </submittedName>
</protein>
<dbReference type="Proteomes" id="UP000664357">
    <property type="component" value="Unassembled WGS sequence"/>
</dbReference>
<keyword evidence="3" id="KW-1185">Reference proteome</keyword>
<evidence type="ECO:0000313" key="3">
    <source>
        <dbReference type="Proteomes" id="UP000664357"/>
    </source>
</evidence>
<organism evidence="2 3">
    <name type="scientific">Candidatus Enterococcus ferrettii</name>
    <dbReference type="NCBI Taxonomy" id="2815324"/>
    <lineage>
        <taxon>Bacteria</taxon>
        <taxon>Bacillati</taxon>
        <taxon>Bacillota</taxon>
        <taxon>Bacilli</taxon>
        <taxon>Lactobacillales</taxon>
        <taxon>Enterococcaceae</taxon>
        <taxon>Enterococcus</taxon>
    </lineage>
</organism>
<keyword evidence="1" id="KW-1133">Transmembrane helix</keyword>
<reference evidence="2 3" key="2">
    <citation type="submission" date="2024-02" db="EMBL/GenBank/DDBJ databases">
        <title>The Genome Sequence of Enterococcus sp. DIV0159.</title>
        <authorList>
            <person name="Earl A."/>
            <person name="Manson A."/>
            <person name="Gilmore M."/>
            <person name="Sanders J."/>
            <person name="Shea T."/>
            <person name="Howe W."/>
            <person name="Livny J."/>
            <person name="Cuomo C."/>
            <person name="Neafsey D."/>
            <person name="Birren B."/>
        </authorList>
    </citation>
    <scope>NUCLEOTIDE SEQUENCE [LARGE SCALE GENOMIC DNA]</scope>
    <source>
        <strain evidence="2 3">665A</strain>
    </source>
</reference>